<name>A0AAX0L9K7_9BACT</name>
<reference evidence="3 4" key="1">
    <citation type="submission" date="2016-08" db="EMBL/GenBank/DDBJ databases">
        <title>Campylobacter species from sea mammals.</title>
        <authorList>
            <person name="Gilbert M.J."/>
            <person name="Byrne B.A."/>
            <person name="Zomer A.L."/>
            <person name="Wagenaar J.A."/>
        </authorList>
    </citation>
    <scope>NUCLEOTIDE SEQUENCE [LARGE SCALE GENOMIC DNA]</scope>
    <source>
        <strain evidence="3 4">1105248</strain>
    </source>
</reference>
<dbReference type="RefSeq" id="WP_069631998.1">
    <property type="nucleotide sequence ID" value="NZ_MCRK01000036.1"/>
</dbReference>
<evidence type="ECO:0000259" key="2">
    <source>
        <dbReference type="Pfam" id="PF06594"/>
    </source>
</evidence>
<dbReference type="Pfam" id="PF06594">
    <property type="entry name" value="HCBP_related"/>
    <property type="match status" value="1"/>
</dbReference>
<dbReference type="EMBL" id="MCRK01000036">
    <property type="protein sequence ID" value="OPA77324.1"/>
    <property type="molecule type" value="Genomic_DNA"/>
</dbReference>
<evidence type="ECO:0000313" key="3">
    <source>
        <dbReference type="EMBL" id="OPA77324.1"/>
    </source>
</evidence>
<dbReference type="Proteomes" id="UP000189728">
    <property type="component" value="Unassembled WGS sequence"/>
</dbReference>
<evidence type="ECO:0000256" key="1">
    <source>
        <dbReference type="SAM" id="MobiDB-lite"/>
    </source>
</evidence>
<protein>
    <recommendedName>
        <fullName evidence="2">Haemolysin-type calcium binding-related domain-containing protein</fullName>
    </recommendedName>
</protein>
<feature type="region of interest" description="Disordered" evidence="1">
    <location>
        <begin position="40"/>
        <end position="61"/>
    </location>
</feature>
<gene>
    <name evidence="3" type="ORF">BFG04_04310</name>
</gene>
<proteinExistence type="predicted"/>
<feature type="domain" description="Haemolysin-type calcium binding-related" evidence="2">
    <location>
        <begin position="85"/>
        <end position="119"/>
    </location>
</feature>
<evidence type="ECO:0000313" key="4">
    <source>
        <dbReference type="Proteomes" id="UP000189728"/>
    </source>
</evidence>
<organism evidence="3 4">
    <name type="scientific">Campylobacter pinnipediorum subsp. pinnipediorum</name>
    <dbReference type="NCBI Taxonomy" id="1660067"/>
    <lineage>
        <taxon>Bacteria</taxon>
        <taxon>Pseudomonadati</taxon>
        <taxon>Campylobacterota</taxon>
        <taxon>Epsilonproteobacteria</taxon>
        <taxon>Campylobacterales</taxon>
        <taxon>Campylobacteraceae</taxon>
        <taxon>Campylobacter</taxon>
    </lineage>
</organism>
<dbReference type="InterPro" id="IPR010566">
    <property type="entry name" value="Haemolys_ca-bd"/>
</dbReference>
<comment type="caution">
    <text evidence="3">The sequence shown here is derived from an EMBL/GenBank/DDBJ whole genome shotgun (WGS) entry which is preliminary data.</text>
</comment>
<sequence>MLENFTTRAKDKELLTEYLTTLSKDTSIKFFTSSGTKNDEALIGGNDNDNPYGNEDSDGDNDTIKFKEGISRNDLIFIDNSQNSLIIKIKYTTDSITIQEIFRYKDNRKGINKIELSEGNFISSTQINKVTKQLKSYTQDNGLTSITQNDIQNNQDMMKIGMNR</sequence>
<accession>A0AAX0L9K7</accession>
<dbReference type="AlphaFoldDB" id="A0AAX0L9K7"/>